<protein>
    <recommendedName>
        <fullName evidence="3">Response regulatory domain-containing protein</fullName>
    </recommendedName>
</protein>
<evidence type="ECO:0000313" key="1">
    <source>
        <dbReference type="EMBL" id="MBV2358404.1"/>
    </source>
</evidence>
<evidence type="ECO:0000313" key="2">
    <source>
        <dbReference type="Proteomes" id="UP001166293"/>
    </source>
</evidence>
<organism evidence="1 2">
    <name type="scientific">Thalassococcus arenae</name>
    <dbReference type="NCBI Taxonomy" id="2851652"/>
    <lineage>
        <taxon>Bacteria</taxon>
        <taxon>Pseudomonadati</taxon>
        <taxon>Pseudomonadota</taxon>
        <taxon>Alphaproteobacteria</taxon>
        <taxon>Rhodobacterales</taxon>
        <taxon>Roseobacteraceae</taxon>
        <taxon>Thalassococcus</taxon>
    </lineage>
</organism>
<reference evidence="1" key="1">
    <citation type="submission" date="2021-06" db="EMBL/GenBank/DDBJ databases">
        <title>Thalassococcus sp. CAU 1522 isolated from sea sand, Republic of Korea.</title>
        <authorList>
            <person name="Kim W."/>
        </authorList>
    </citation>
    <scope>NUCLEOTIDE SEQUENCE</scope>
    <source>
        <strain evidence="1">CAU 1522</strain>
    </source>
</reference>
<sequence>MANAIDSRRARAFILTENALEAMDIAEFLQSKGVDRIGMATTVSAATALVIQAASPPALVMFGFPLSGSEARDCLAAIRYMGWPTIVVNGHSVDPASEGLPILARPFSTADLDHALRSVRGLAEDTPAPS</sequence>
<name>A0ABS6N488_9RHOB</name>
<keyword evidence="2" id="KW-1185">Reference proteome</keyword>
<comment type="caution">
    <text evidence="1">The sequence shown here is derived from an EMBL/GenBank/DDBJ whole genome shotgun (WGS) entry which is preliminary data.</text>
</comment>
<dbReference type="EMBL" id="JAHRWL010000001">
    <property type="protein sequence ID" value="MBV2358404.1"/>
    <property type="molecule type" value="Genomic_DNA"/>
</dbReference>
<gene>
    <name evidence="1" type="ORF">KUH32_01335</name>
</gene>
<evidence type="ECO:0008006" key="3">
    <source>
        <dbReference type="Google" id="ProtNLM"/>
    </source>
</evidence>
<dbReference type="Proteomes" id="UP001166293">
    <property type="component" value="Unassembled WGS sequence"/>
</dbReference>
<accession>A0ABS6N488</accession>
<proteinExistence type="predicted"/>
<dbReference type="RefSeq" id="WP_217776269.1">
    <property type="nucleotide sequence ID" value="NZ_JAHRWL010000001.1"/>
</dbReference>